<dbReference type="InParanoid" id="A7EYE1"/>
<dbReference type="AlphaFoldDB" id="A7EYE1"/>
<sequence length="50" mass="5737">MLSFFQTPELHWVDGAAVSKEESSEFCLRQQLVKDEIRMIQSMCSAAPNF</sequence>
<evidence type="ECO:0000313" key="2">
    <source>
        <dbReference type="Proteomes" id="UP000001312"/>
    </source>
</evidence>
<dbReference type="EMBL" id="CH476635">
    <property type="protein sequence ID" value="EDN94483.1"/>
    <property type="molecule type" value="Genomic_DNA"/>
</dbReference>
<protein>
    <submittedName>
        <fullName evidence="1">Uncharacterized protein</fullName>
    </submittedName>
</protein>
<proteinExistence type="predicted"/>
<accession>A7EYE1</accession>
<evidence type="ECO:0000313" key="1">
    <source>
        <dbReference type="EMBL" id="EDN94483.1"/>
    </source>
</evidence>
<dbReference type="KEGG" id="ssl:SS1G_10357"/>
<dbReference type="RefSeq" id="XP_001588809.1">
    <property type="nucleotide sequence ID" value="XM_001588759.1"/>
</dbReference>
<gene>
    <name evidence="1" type="ORF">SS1G_10357</name>
</gene>
<name>A7EYE1_SCLS1</name>
<reference evidence="2" key="1">
    <citation type="journal article" date="2011" name="PLoS Genet.">
        <title>Genomic analysis of the necrotrophic fungal pathogens Sclerotinia sclerotiorum and Botrytis cinerea.</title>
        <authorList>
            <person name="Amselem J."/>
            <person name="Cuomo C.A."/>
            <person name="van Kan J.A."/>
            <person name="Viaud M."/>
            <person name="Benito E.P."/>
            <person name="Couloux A."/>
            <person name="Coutinho P.M."/>
            <person name="de Vries R.P."/>
            <person name="Dyer P.S."/>
            <person name="Fillinger S."/>
            <person name="Fournier E."/>
            <person name="Gout L."/>
            <person name="Hahn M."/>
            <person name="Kohn L."/>
            <person name="Lapalu N."/>
            <person name="Plummer K.M."/>
            <person name="Pradier J.M."/>
            <person name="Quevillon E."/>
            <person name="Sharon A."/>
            <person name="Simon A."/>
            <person name="ten Have A."/>
            <person name="Tudzynski B."/>
            <person name="Tudzynski P."/>
            <person name="Wincker P."/>
            <person name="Andrew M."/>
            <person name="Anthouard V."/>
            <person name="Beever R.E."/>
            <person name="Beffa R."/>
            <person name="Benoit I."/>
            <person name="Bouzid O."/>
            <person name="Brault B."/>
            <person name="Chen Z."/>
            <person name="Choquer M."/>
            <person name="Collemare J."/>
            <person name="Cotton P."/>
            <person name="Danchin E.G."/>
            <person name="Da Silva C."/>
            <person name="Gautier A."/>
            <person name="Giraud C."/>
            <person name="Giraud T."/>
            <person name="Gonzalez C."/>
            <person name="Grossetete S."/>
            <person name="Guldener U."/>
            <person name="Henrissat B."/>
            <person name="Howlett B.J."/>
            <person name="Kodira C."/>
            <person name="Kretschmer M."/>
            <person name="Lappartient A."/>
            <person name="Leroch M."/>
            <person name="Levis C."/>
            <person name="Mauceli E."/>
            <person name="Neuveglise C."/>
            <person name="Oeser B."/>
            <person name="Pearson M."/>
            <person name="Poulain J."/>
            <person name="Poussereau N."/>
            <person name="Quesneville H."/>
            <person name="Rascle C."/>
            <person name="Schumacher J."/>
            <person name="Segurens B."/>
            <person name="Sexton A."/>
            <person name="Silva E."/>
            <person name="Sirven C."/>
            <person name="Soanes D.M."/>
            <person name="Talbot N.J."/>
            <person name="Templeton M."/>
            <person name="Yandava C."/>
            <person name="Yarden O."/>
            <person name="Zeng Q."/>
            <person name="Rollins J.A."/>
            <person name="Lebrun M.H."/>
            <person name="Dickman M."/>
        </authorList>
    </citation>
    <scope>NUCLEOTIDE SEQUENCE [LARGE SCALE GENOMIC DNA]</scope>
    <source>
        <strain evidence="2">ATCC 18683 / 1980 / Ss-1</strain>
    </source>
</reference>
<organism evidence="1 2">
    <name type="scientific">Sclerotinia sclerotiorum (strain ATCC 18683 / 1980 / Ss-1)</name>
    <name type="common">White mold</name>
    <name type="synonym">Whetzelinia sclerotiorum</name>
    <dbReference type="NCBI Taxonomy" id="665079"/>
    <lineage>
        <taxon>Eukaryota</taxon>
        <taxon>Fungi</taxon>
        <taxon>Dikarya</taxon>
        <taxon>Ascomycota</taxon>
        <taxon>Pezizomycotina</taxon>
        <taxon>Leotiomycetes</taxon>
        <taxon>Helotiales</taxon>
        <taxon>Sclerotiniaceae</taxon>
        <taxon>Sclerotinia</taxon>
    </lineage>
</organism>
<dbReference type="Proteomes" id="UP000001312">
    <property type="component" value="Unassembled WGS sequence"/>
</dbReference>
<dbReference type="GeneID" id="5485083"/>
<dbReference type="HOGENOM" id="CLU_3125953_0_0_1"/>
<keyword evidence="2" id="KW-1185">Reference proteome</keyword>